<dbReference type="EMBL" id="BGZL01000009">
    <property type="protein sequence ID" value="GBQ02125.1"/>
    <property type="molecule type" value="Genomic_DNA"/>
</dbReference>
<name>A0A388T4K0_9ACTN</name>
<dbReference type="AlphaFoldDB" id="A0A388T4K0"/>
<sequence length="189" mass="20727">MRIPVRTIEAPRLKTHPGVPALLVSCTLTLLTGCGMTDDHEPDAVTSVERRTSSDVADEAERVSSEIYDLIGIKGKASDTGPGVTDCGRKDPERYFKVFHKWSFVPASGEQLGGVMERLKAELPGRGWKVVEYGPDTSRNENLNLTADNDARKFSVNIVHRAKSAPPKLSLMVVSGCYQVPDGQEVERF</sequence>
<dbReference type="Proteomes" id="UP000265354">
    <property type="component" value="Unassembled WGS sequence"/>
</dbReference>
<organism evidence="1 2">
    <name type="scientific">Streptomyces spongiicola</name>
    <dbReference type="NCBI Taxonomy" id="1690221"/>
    <lineage>
        <taxon>Bacteria</taxon>
        <taxon>Bacillati</taxon>
        <taxon>Actinomycetota</taxon>
        <taxon>Actinomycetes</taxon>
        <taxon>Kitasatosporales</taxon>
        <taxon>Streptomycetaceae</taxon>
        <taxon>Streptomyces</taxon>
    </lineage>
</organism>
<dbReference type="PROSITE" id="PS51257">
    <property type="entry name" value="PROKAR_LIPOPROTEIN"/>
    <property type="match status" value="1"/>
</dbReference>
<evidence type="ECO:0000313" key="2">
    <source>
        <dbReference type="Proteomes" id="UP000265354"/>
    </source>
</evidence>
<proteinExistence type="predicted"/>
<gene>
    <name evidence="1" type="ORF">SSP531S_35820</name>
</gene>
<evidence type="ECO:0008006" key="3">
    <source>
        <dbReference type="Google" id="ProtNLM"/>
    </source>
</evidence>
<reference evidence="1 2" key="1">
    <citation type="submission" date="2018-07" db="EMBL/GenBank/DDBJ databases">
        <title>Whole Genome Shotgun Sequence of Streptomyces spongiicola strain 531S.</title>
        <authorList>
            <person name="Dohra H."/>
            <person name="Kodani S."/>
        </authorList>
    </citation>
    <scope>NUCLEOTIDE SEQUENCE [LARGE SCALE GENOMIC DNA]</scope>
    <source>
        <strain evidence="1 2">531S</strain>
    </source>
</reference>
<comment type="caution">
    <text evidence="1">The sequence shown here is derived from an EMBL/GenBank/DDBJ whole genome shotgun (WGS) entry which is preliminary data.</text>
</comment>
<accession>A0A388T4K0</accession>
<protein>
    <recommendedName>
        <fullName evidence="3">Lipoprotein</fullName>
    </recommendedName>
</protein>
<evidence type="ECO:0000313" key="1">
    <source>
        <dbReference type="EMBL" id="GBQ02125.1"/>
    </source>
</evidence>